<dbReference type="GO" id="GO:0015031">
    <property type="term" value="P:protein transport"/>
    <property type="evidence" value="ECO:0007669"/>
    <property type="project" value="UniProtKB-KW"/>
</dbReference>
<keyword evidence="10" id="KW-1185">Reference proteome</keyword>
<evidence type="ECO:0000256" key="5">
    <source>
        <dbReference type="ARBA" id="ARBA00022856"/>
    </source>
</evidence>
<dbReference type="GeneID" id="105120074"/>
<evidence type="ECO:0000313" key="11">
    <source>
        <dbReference type="RefSeq" id="XP_011016561.1"/>
    </source>
</evidence>
<keyword evidence="5" id="KW-0571">Peptide transport</keyword>
<keyword evidence="3" id="KW-0813">Transport</keyword>
<dbReference type="PANTHER" id="PTHR22601">
    <property type="entry name" value="ISP4 LIKE PROTEIN"/>
    <property type="match status" value="1"/>
</dbReference>
<dbReference type="InterPro" id="IPR004813">
    <property type="entry name" value="OPT"/>
</dbReference>
<dbReference type="InterPro" id="IPR004648">
    <property type="entry name" value="Oligpept_transpt"/>
</dbReference>
<keyword evidence="8 9" id="KW-0472">Membrane</keyword>
<dbReference type="KEGG" id="peu:105120074"/>
<dbReference type="RefSeq" id="XP_011016561.1">
    <property type="nucleotide sequence ID" value="XM_011018259.1"/>
</dbReference>
<feature type="transmembrane region" description="Helical" evidence="9">
    <location>
        <begin position="12"/>
        <end position="32"/>
    </location>
</feature>
<keyword evidence="7 9" id="KW-1133">Transmembrane helix</keyword>
<comment type="subcellular location">
    <subcellularLocation>
        <location evidence="1">Membrane</location>
        <topology evidence="1">Multi-pass membrane protein</topology>
    </subcellularLocation>
</comment>
<comment type="similarity">
    <text evidence="2">Belongs to the oligopeptide OPT transporter (TC 2.A.67.1) family.</text>
</comment>
<dbReference type="AlphaFoldDB" id="A0AAJ6TT50"/>
<evidence type="ECO:0000256" key="6">
    <source>
        <dbReference type="ARBA" id="ARBA00022927"/>
    </source>
</evidence>
<dbReference type="Pfam" id="PF03169">
    <property type="entry name" value="OPT"/>
    <property type="match status" value="1"/>
</dbReference>
<protein>
    <submittedName>
        <fullName evidence="11">Oligopeptide transporter 1-like</fullName>
    </submittedName>
</protein>
<evidence type="ECO:0000256" key="9">
    <source>
        <dbReference type="SAM" id="Phobius"/>
    </source>
</evidence>
<dbReference type="Proteomes" id="UP000694918">
    <property type="component" value="Unplaced"/>
</dbReference>
<accession>A0AAJ6TT50</accession>
<evidence type="ECO:0000256" key="1">
    <source>
        <dbReference type="ARBA" id="ARBA00004141"/>
    </source>
</evidence>
<gene>
    <name evidence="11" type="primary">LOC105120074</name>
</gene>
<name>A0AAJ6TT50_POPEU</name>
<evidence type="ECO:0000256" key="2">
    <source>
        <dbReference type="ARBA" id="ARBA00005484"/>
    </source>
</evidence>
<keyword evidence="4 9" id="KW-0812">Transmembrane</keyword>
<evidence type="ECO:0000313" key="10">
    <source>
        <dbReference type="Proteomes" id="UP000694918"/>
    </source>
</evidence>
<dbReference type="GO" id="GO:0016020">
    <property type="term" value="C:membrane"/>
    <property type="evidence" value="ECO:0007669"/>
    <property type="project" value="UniProtKB-SubCell"/>
</dbReference>
<feature type="transmembrane region" description="Helical" evidence="9">
    <location>
        <begin position="39"/>
        <end position="61"/>
    </location>
</feature>
<organism evidence="10 11">
    <name type="scientific">Populus euphratica</name>
    <name type="common">Euphrates poplar</name>
    <dbReference type="NCBI Taxonomy" id="75702"/>
    <lineage>
        <taxon>Eukaryota</taxon>
        <taxon>Viridiplantae</taxon>
        <taxon>Streptophyta</taxon>
        <taxon>Embryophyta</taxon>
        <taxon>Tracheophyta</taxon>
        <taxon>Spermatophyta</taxon>
        <taxon>Magnoliopsida</taxon>
        <taxon>eudicotyledons</taxon>
        <taxon>Gunneridae</taxon>
        <taxon>Pentapetalae</taxon>
        <taxon>rosids</taxon>
        <taxon>fabids</taxon>
        <taxon>Malpighiales</taxon>
        <taxon>Salicaceae</taxon>
        <taxon>Saliceae</taxon>
        <taxon>Populus</taxon>
    </lineage>
</organism>
<evidence type="ECO:0000256" key="4">
    <source>
        <dbReference type="ARBA" id="ARBA00022692"/>
    </source>
</evidence>
<evidence type="ECO:0000256" key="7">
    <source>
        <dbReference type="ARBA" id="ARBA00022989"/>
    </source>
</evidence>
<keyword evidence="6" id="KW-0653">Protein transport</keyword>
<proteinExistence type="inferred from homology"/>
<feature type="non-terminal residue" evidence="11">
    <location>
        <position position="210"/>
    </location>
</feature>
<evidence type="ECO:0000256" key="3">
    <source>
        <dbReference type="ARBA" id="ARBA00022448"/>
    </source>
</evidence>
<evidence type="ECO:0000256" key="8">
    <source>
        <dbReference type="ARBA" id="ARBA00023136"/>
    </source>
</evidence>
<dbReference type="NCBIfam" id="TIGR00728">
    <property type="entry name" value="OPT_sfam"/>
    <property type="match status" value="1"/>
</dbReference>
<dbReference type="GO" id="GO:0035673">
    <property type="term" value="F:oligopeptide transmembrane transporter activity"/>
    <property type="evidence" value="ECO:0007669"/>
    <property type="project" value="InterPro"/>
</dbReference>
<sequence length="210" mass="23456">MKKNYEAVPQWWFYSLLIIVVALTLLTCEGFGKQLQLPYWGVLLAVGLALMFTLPVGVLAATTNQQPELNVITELIIGYMYPGRLLANVTFKNYGYTSMSQAISFLSDFKLGHYILFSQLLPLVSLQEQKSSNNKQINFQIFILLIDWQSYNANAAQPPPSTQRTTPEYQQGLGSVAVEPACFPSDLSSSPSGSGVDKLFLSYFYWVLSV</sequence>
<reference evidence="11" key="1">
    <citation type="submission" date="2025-08" db="UniProtKB">
        <authorList>
            <consortium name="RefSeq"/>
        </authorList>
    </citation>
    <scope>IDENTIFICATION</scope>
</reference>